<comment type="pathway">
    <text evidence="4">Lipid metabolism.</text>
</comment>
<name>A0A0K9PD75_ZOSMR</name>
<dbReference type="UniPathway" id="UPA00282"/>
<dbReference type="GO" id="GO:0019432">
    <property type="term" value="P:triglyceride biosynthetic process"/>
    <property type="evidence" value="ECO:0000318"/>
    <property type="project" value="GO_Central"/>
</dbReference>
<evidence type="ECO:0000256" key="8">
    <source>
        <dbReference type="ARBA" id="ARBA00024360"/>
    </source>
</evidence>
<dbReference type="Pfam" id="PF06974">
    <property type="entry name" value="WS_DGAT_C"/>
    <property type="match status" value="1"/>
</dbReference>
<keyword evidence="5 13" id="KW-0808">Transferase</keyword>
<gene>
    <name evidence="13" type="ORF">ZOSMA_2G01620</name>
</gene>
<dbReference type="GO" id="GO:0004144">
    <property type="term" value="F:diacylglycerol O-acyltransferase activity"/>
    <property type="evidence" value="ECO:0007669"/>
    <property type="project" value="UniProtKB-EC"/>
</dbReference>
<dbReference type="SUPFAM" id="SSF52777">
    <property type="entry name" value="CoA-dependent acyltransferases"/>
    <property type="match status" value="1"/>
</dbReference>
<evidence type="ECO:0000313" key="13">
    <source>
        <dbReference type="EMBL" id="KMZ66150.1"/>
    </source>
</evidence>
<dbReference type="Proteomes" id="UP000036987">
    <property type="component" value="Unassembled WGS sequence"/>
</dbReference>
<dbReference type="OrthoDB" id="619536at2759"/>
<dbReference type="EMBL" id="LFYR01000981">
    <property type="protein sequence ID" value="KMZ66150.1"/>
    <property type="molecule type" value="Genomic_DNA"/>
</dbReference>
<comment type="caution">
    <text evidence="13">The sequence shown here is derived from an EMBL/GenBank/DDBJ whole genome shotgun (WGS) entry which is preliminary data.</text>
</comment>
<comment type="subcellular location">
    <subcellularLocation>
        <location evidence="1">Cell membrane</location>
        <topology evidence="1">Single-pass membrane protein</topology>
    </subcellularLocation>
    <subcellularLocation>
        <location evidence="2">Endoplasmic reticulum membrane</location>
    </subcellularLocation>
</comment>
<keyword evidence="6" id="KW-0256">Endoplasmic reticulum</keyword>
<feature type="domain" description="O-acyltransferase WSD1 C-terminal" evidence="12">
    <location>
        <begin position="364"/>
        <end position="507"/>
    </location>
</feature>
<dbReference type="STRING" id="29655.A0A0K9PD75"/>
<dbReference type="GO" id="GO:0005789">
    <property type="term" value="C:endoplasmic reticulum membrane"/>
    <property type="evidence" value="ECO:0007669"/>
    <property type="project" value="UniProtKB-SubCell"/>
</dbReference>
<keyword evidence="7 13" id="KW-0012">Acyltransferase</keyword>
<comment type="catalytic activity">
    <reaction evidence="9">
        <text>a long chain fatty alcohol + a fatty acyl-CoA = a long-chain alcohol wax ester + CoA</text>
        <dbReference type="Rhea" id="RHEA:38443"/>
        <dbReference type="ChEBI" id="CHEBI:17135"/>
        <dbReference type="ChEBI" id="CHEBI:57287"/>
        <dbReference type="ChEBI" id="CHEBI:77636"/>
        <dbReference type="ChEBI" id="CHEBI:235323"/>
        <dbReference type="EC" id="2.3.1.75"/>
    </reaction>
</comment>
<evidence type="ECO:0000256" key="9">
    <source>
        <dbReference type="ARBA" id="ARBA00047604"/>
    </source>
</evidence>
<dbReference type="InterPro" id="IPR023213">
    <property type="entry name" value="CAT-like_dom_sf"/>
</dbReference>
<dbReference type="InterPro" id="IPR009721">
    <property type="entry name" value="O-acyltransferase_WSD1_C"/>
</dbReference>
<feature type="domain" description="O-acyltransferase WSD1-like N-terminal" evidence="11">
    <location>
        <begin position="98"/>
        <end position="297"/>
    </location>
</feature>
<evidence type="ECO:0000259" key="12">
    <source>
        <dbReference type="Pfam" id="PF06974"/>
    </source>
</evidence>
<comment type="similarity">
    <text evidence="8">In the N-terminal section; belongs to the long-chain O-acyltransferase family.</text>
</comment>
<dbReference type="GO" id="GO:0047196">
    <property type="term" value="F:long-chain-alcohol O-fatty-acyltransferase activity"/>
    <property type="evidence" value="ECO:0007669"/>
    <property type="project" value="UniProtKB-EC"/>
</dbReference>
<evidence type="ECO:0000256" key="5">
    <source>
        <dbReference type="ARBA" id="ARBA00022679"/>
    </source>
</evidence>
<proteinExistence type="inferred from homology"/>
<dbReference type="GO" id="GO:0005886">
    <property type="term" value="C:plasma membrane"/>
    <property type="evidence" value="ECO:0000318"/>
    <property type="project" value="GO_Central"/>
</dbReference>
<evidence type="ECO:0000256" key="3">
    <source>
        <dbReference type="ARBA" id="ARBA00004771"/>
    </source>
</evidence>
<dbReference type="Gene3D" id="3.30.559.10">
    <property type="entry name" value="Chloramphenicol acetyltransferase-like domain"/>
    <property type="match status" value="1"/>
</dbReference>
<evidence type="ECO:0000256" key="7">
    <source>
        <dbReference type="ARBA" id="ARBA00023315"/>
    </source>
</evidence>
<comment type="pathway">
    <text evidence="3">Glycerolipid metabolism; triacylglycerol biosynthesis.</text>
</comment>
<evidence type="ECO:0000256" key="4">
    <source>
        <dbReference type="ARBA" id="ARBA00005189"/>
    </source>
</evidence>
<accession>A0A0K9PD75</accession>
<dbReference type="InterPro" id="IPR045034">
    <property type="entry name" value="O-acyltransferase_WSD1-like"/>
</dbReference>
<organism evidence="13 14">
    <name type="scientific">Zostera marina</name>
    <name type="common">Eelgrass</name>
    <dbReference type="NCBI Taxonomy" id="29655"/>
    <lineage>
        <taxon>Eukaryota</taxon>
        <taxon>Viridiplantae</taxon>
        <taxon>Streptophyta</taxon>
        <taxon>Embryophyta</taxon>
        <taxon>Tracheophyta</taxon>
        <taxon>Spermatophyta</taxon>
        <taxon>Magnoliopsida</taxon>
        <taxon>Liliopsida</taxon>
        <taxon>Zosteraceae</taxon>
        <taxon>Zostera</taxon>
    </lineage>
</organism>
<evidence type="ECO:0000256" key="2">
    <source>
        <dbReference type="ARBA" id="ARBA00004586"/>
    </source>
</evidence>
<dbReference type="PANTHER" id="PTHR31650:SF1">
    <property type="entry name" value="WAX ESTER SYNTHASE_DIACYLGLYCEROL ACYLTRANSFERASE 4-RELATED"/>
    <property type="match status" value="1"/>
</dbReference>
<dbReference type="InterPro" id="IPR004255">
    <property type="entry name" value="O-acyltransferase_WSD1_N"/>
</dbReference>
<sequence length="514" mass="57066">MGMRERVRRPACLVIEEEDGKKTRVEDFEPELPLSPGTKIFHQPNTNLNIIAVMGSGKKIDVNVLKSGIEATLIHHPRFSSLQVMDTEGRGAREGNGKWVRTRVELEKHIIVPDISNITITSPDRFLEDYISDLSATTLDFTKPLWEFHVINLPTTEAESVVILLCHHSIGDGVSLMSLLLSCFRKTSDPNSLPTIPNKTNLFADRRRVGLCSSTGTVGDVLGLLVRFAMLVGMLWNTFMDVFSFTATSSSWLKDTVTPISVKKGMPFTKKRFVHKTLFMEDIKCIKYAMNVTVNDVLLGITSAGLTRYLSRRYSDGGGKKGGGALPENIRLRATVQVNVRETQGLHVMADMMDEKKNKDAKFGNWIGCILIPFPIVQRTDPLDYVRTASRISNRKKNSGEANFICLCSQILIKIFGIKKAAFLSSELIGNTTFSFSNIVGPLEEVSFYGHPLAYIAPSVYGHAHALTIHFQSYMGKMKAVLAVDESVIPDPHRLCMDLSDSLDSMKKAVMSCG</sequence>
<dbReference type="OMA" id="HNDLKWG"/>
<dbReference type="GO" id="GO:0008374">
    <property type="term" value="F:O-acyltransferase activity"/>
    <property type="evidence" value="ECO:0000318"/>
    <property type="project" value="GO_Central"/>
</dbReference>
<protein>
    <submittedName>
        <fullName evidence="13">O-acyltransferase WSD1</fullName>
    </submittedName>
</protein>
<comment type="catalytic activity">
    <reaction evidence="10">
        <text>an acyl-CoA + a 1,2-diacyl-sn-glycerol = a triacyl-sn-glycerol + CoA</text>
        <dbReference type="Rhea" id="RHEA:10868"/>
        <dbReference type="ChEBI" id="CHEBI:17815"/>
        <dbReference type="ChEBI" id="CHEBI:57287"/>
        <dbReference type="ChEBI" id="CHEBI:58342"/>
        <dbReference type="ChEBI" id="CHEBI:64615"/>
        <dbReference type="EC" id="2.3.1.20"/>
    </reaction>
</comment>
<keyword evidence="14" id="KW-1185">Reference proteome</keyword>
<evidence type="ECO:0000313" key="14">
    <source>
        <dbReference type="Proteomes" id="UP000036987"/>
    </source>
</evidence>
<reference evidence="14" key="1">
    <citation type="journal article" date="2016" name="Nature">
        <title>The genome of the seagrass Zostera marina reveals angiosperm adaptation to the sea.</title>
        <authorList>
            <person name="Olsen J.L."/>
            <person name="Rouze P."/>
            <person name="Verhelst B."/>
            <person name="Lin Y.-C."/>
            <person name="Bayer T."/>
            <person name="Collen J."/>
            <person name="Dattolo E."/>
            <person name="De Paoli E."/>
            <person name="Dittami S."/>
            <person name="Maumus F."/>
            <person name="Michel G."/>
            <person name="Kersting A."/>
            <person name="Lauritano C."/>
            <person name="Lohaus R."/>
            <person name="Toepel M."/>
            <person name="Tonon T."/>
            <person name="Vanneste K."/>
            <person name="Amirebrahimi M."/>
            <person name="Brakel J."/>
            <person name="Bostroem C."/>
            <person name="Chovatia M."/>
            <person name="Grimwood J."/>
            <person name="Jenkins J.W."/>
            <person name="Jueterbock A."/>
            <person name="Mraz A."/>
            <person name="Stam W.T."/>
            <person name="Tice H."/>
            <person name="Bornberg-Bauer E."/>
            <person name="Green P.J."/>
            <person name="Pearson G.A."/>
            <person name="Procaccini G."/>
            <person name="Duarte C.M."/>
            <person name="Schmutz J."/>
            <person name="Reusch T.B.H."/>
            <person name="Van de Peer Y."/>
        </authorList>
    </citation>
    <scope>NUCLEOTIDE SEQUENCE [LARGE SCALE GENOMIC DNA]</scope>
    <source>
        <strain evidence="14">cv. Finnish</strain>
    </source>
</reference>
<evidence type="ECO:0000256" key="10">
    <source>
        <dbReference type="ARBA" id="ARBA00048109"/>
    </source>
</evidence>
<evidence type="ECO:0000259" key="11">
    <source>
        <dbReference type="Pfam" id="PF03007"/>
    </source>
</evidence>
<dbReference type="AlphaFoldDB" id="A0A0K9PD75"/>
<dbReference type="PANTHER" id="PTHR31650">
    <property type="entry name" value="O-ACYLTRANSFERASE (WSD1-LIKE) FAMILY PROTEIN"/>
    <property type="match status" value="1"/>
</dbReference>
<evidence type="ECO:0000256" key="1">
    <source>
        <dbReference type="ARBA" id="ARBA00004162"/>
    </source>
</evidence>
<evidence type="ECO:0000256" key="6">
    <source>
        <dbReference type="ARBA" id="ARBA00022824"/>
    </source>
</evidence>
<dbReference type="Pfam" id="PF03007">
    <property type="entry name" value="WS_DGAT_cat"/>
    <property type="match status" value="1"/>
</dbReference>